<organism evidence="2 3">
    <name type="scientific">Arabis nemorensis</name>
    <dbReference type="NCBI Taxonomy" id="586526"/>
    <lineage>
        <taxon>Eukaryota</taxon>
        <taxon>Viridiplantae</taxon>
        <taxon>Streptophyta</taxon>
        <taxon>Embryophyta</taxon>
        <taxon>Tracheophyta</taxon>
        <taxon>Spermatophyta</taxon>
        <taxon>Magnoliopsida</taxon>
        <taxon>eudicotyledons</taxon>
        <taxon>Gunneridae</taxon>
        <taxon>Pentapetalae</taxon>
        <taxon>rosids</taxon>
        <taxon>malvids</taxon>
        <taxon>Brassicales</taxon>
        <taxon>Brassicaceae</taxon>
        <taxon>Arabideae</taxon>
        <taxon>Arabis</taxon>
    </lineage>
</organism>
<evidence type="ECO:0000256" key="1">
    <source>
        <dbReference type="SAM" id="Phobius"/>
    </source>
</evidence>
<evidence type="ECO:0000313" key="3">
    <source>
        <dbReference type="Proteomes" id="UP000489600"/>
    </source>
</evidence>
<keyword evidence="1" id="KW-1133">Transmembrane helix</keyword>
<keyword evidence="1" id="KW-0472">Membrane</keyword>
<dbReference type="Proteomes" id="UP000489600">
    <property type="component" value="Unassembled WGS sequence"/>
</dbReference>
<keyword evidence="3" id="KW-1185">Reference proteome</keyword>
<comment type="caution">
    <text evidence="2">The sequence shown here is derived from an EMBL/GenBank/DDBJ whole genome shotgun (WGS) entry which is preliminary data.</text>
</comment>
<accession>A0A565BHJ6</accession>
<dbReference type="InterPro" id="IPR004158">
    <property type="entry name" value="DUF247_pln"/>
</dbReference>
<protein>
    <submittedName>
        <fullName evidence="2">Uncharacterized protein</fullName>
    </submittedName>
</protein>
<dbReference type="EMBL" id="CABITT030000004">
    <property type="protein sequence ID" value="VVB00837.1"/>
    <property type="molecule type" value="Genomic_DNA"/>
</dbReference>
<keyword evidence="1" id="KW-0812">Transmembrane</keyword>
<name>A0A565BHJ6_9BRAS</name>
<dbReference type="PANTHER" id="PTHR31170">
    <property type="entry name" value="BNAC04G53230D PROTEIN"/>
    <property type="match status" value="1"/>
</dbReference>
<dbReference type="AlphaFoldDB" id="A0A565BHJ6"/>
<dbReference type="PANTHER" id="PTHR31170:SF8">
    <property type="entry name" value="EXPRESSED PROTEIN-RELATED"/>
    <property type="match status" value="1"/>
</dbReference>
<gene>
    <name evidence="2" type="ORF">ANE_LOCUS11281</name>
</gene>
<sequence length="516" mass="59943">MAKEKQPLMEELELGTTKLSEFNVPRDLIMEFNVTKENETGSSHMGRWSEGLRDPSAPNHVTTQIAKVSVMTKPDSRSEPDISGLWPSWVNKEYCCIYRVPNRLRRVNPEAYTPQMLLIGPLHHFKKAQALELSKTDFRYLDYMNMELIKKKYLNAVANLYGDQTVETFREIIQRYEQTIRESYAESTDWIKSQEFVEMILHDSVFILVFFLQTGTQNFNKKGDILFEEPCLTATILEDLILLENQLPYAILEELFEPFLFYIKIEKTFRDIVLGVFRFERKIEKEVKFRHFTDLFRRVRVETLGLKKDHMTSRAAQPKSIKNLHNADELDSAGVGFENVDKENEFSLVINFERRILKMPCFIAEDNTEMVLRNLMALEQCHYPFSAFVCNYIAFLDFLIDTEQNVDLLVKKEVIKNWLGHQRSVAEMVNKLCLGLVDFGSYYYSIAEELNDHYNSRLNRSIATLRRVYFKDLWTGTATITAVFLLVLTLIGTVASVLQAKNDDNKSPPPAPPRGP</sequence>
<reference evidence="2" key="1">
    <citation type="submission" date="2019-07" db="EMBL/GenBank/DDBJ databases">
        <authorList>
            <person name="Dittberner H."/>
        </authorList>
    </citation>
    <scope>NUCLEOTIDE SEQUENCE [LARGE SCALE GENOMIC DNA]</scope>
</reference>
<proteinExistence type="predicted"/>
<evidence type="ECO:0000313" key="2">
    <source>
        <dbReference type="EMBL" id="VVB00837.1"/>
    </source>
</evidence>
<feature type="transmembrane region" description="Helical" evidence="1">
    <location>
        <begin position="473"/>
        <end position="498"/>
    </location>
</feature>
<dbReference type="OrthoDB" id="591587at2759"/>
<dbReference type="Pfam" id="PF03140">
    <property type="entry name" value="DUF247"/>
    <property type="match status" value="1"/>
</dbReference>